<gene>
    <name evidence="6" type="ORF">UFOPK2683_00635</name>
    <name evidence="7" type="ORF">UFOPK3605_01630</name>
    <name evidence="8" type="ORF">UFOPK3897_01570</name>
    <name evidence="9" type="ORF">UFOPK4121_01024</name>
</gene>
<dbReference type="InterPro" id="IPR036922">
    <property type="entry name" value="Rieske_2Fe-2S_sf"/>
</dbReference>
<keyword evidence="4" id="KW-0411">Iron-sulfur</keyword>
<dbReference type="AlphaFoldDB" id="A0A6J7HV32"/>
<evidence type="ECO:0000313" key="8">
    <source>
        <dbReference type="EMBL" id="CAB4988085.1"/>
    </source>
</evidence>
<name>A0A6J7HV32_9ZZZZ</name>
<evidence type="ECO:0000256" key="3">
    <source>
        <dbReference type="ARBA" id="ARBA00023004"/>
    </source>
</evidence>
<evidence type="ECO:0000313" key="6">
    <source>
        <dbReference type="EMBL" id="CAB4721247.1"/>
    </source>
</evidence>
<dbReference type="EMBL" id="CAFBPQ010000031">
    <property type="protein sequence ID" value="CAB5026952.1"/>
    <property type="molecule type" value="Genomic_DNA"/>
</dbReference>
<dbReference type="GO" id="GO:0051537">
    <property type="term" value="F:2 iron, 2 sulfur cluster binding"/>
    <property type="evidence" value="ECO:0007669"/>
    <property type="project" value="UniProtKB-KW"/>
</dbReference>
<dbReference type="InterPro" id="IPR017941">
    <property type="entry name" value="Rieske_2Fe-2S"/>
</dbReference>
<dbReference type="PROSITE" id="PS51296">
    <property type="entry name" value="RIESKE"/>
    <property type="match status" value="1"/>
</dbReference>
<evidence type="ECO:0000313" key="7">
    <source>
        <dbReference type="EMBL" id="CAB4920475.1"/>
    </source>
</evidence>
<dbReference type="EMBL" id="CAFBMM010000145">
    <property type="protein sequence ID" value="CAB4920475.1"/>
    <property type="molecule type" value="Genomic_DNA"/>
</dbReference>
<sequence>MTEETIRVCGVNDITDGAAKSFMVTGRQVAVVRLGDTYYAIGDRCSHANFSLAEGEVDAKDCSLECPQHGSRFSLTTGVPATLPATKAVPVYSVRVEGDDVMITSEPVS</sequence>
<organism evidence="7">
    <name type="scientific">freshwater metagenome</name>
    <dbReference type="NCBI Taxonomy" id="449393"/>
    <lineage>
        <taxon>unclassified sequences</taxon>
        <taxon>metagenomes</taxon>
        <taxon>ecological metagenomes</taxon>
    </lineage>
</organism>
<dbReference type="SUPFAM" id="SSF50022">
    <property type="entry name" value="ISP domain"/>
    <property type="match status" value="1"/>
</dbReference>
<evidence type="ECO:0000256" key="1">
    <source>
        <dbReference type="ARBA" id="ARBA00022714"/>
    </source>
</evidence>
<dbReference type="PANTHER" id="PTHR21496:SF23">
    <property type="entry name" value="3-PHENYLPROPIONATE_CINNAMIC ACID DIOXYGENASE FERREDOXIN SUBUNIT"/>
    <property type="match status" value="1"/>
</dbReference>
<dbReference type="EMBL" id="CAFBOF010000059">
    <property type="protein sequence ID" value="CAB4988085.1"/>
    <property type="molecule type" value="Genomic_DNA"/>
</dbReference>
<keyword evidence="3" id="KW-0408">Iron</keyword>
<evidence type="ECO:0000313" key="9">
    <source>
        <dbReference type="EMBL" id="CAB5026952.1"/>
    </source>
</evidence>
<evidence type="ECO:0000256" key="2">
    <source>
        <dbReference type="ARBA" id="ARBA00022723"/>
    </source>
</evidence>
<dbReference type="EMBL" id="CAEZYK010000027">
    <property type="protein sequence ID" value="CAB4721247.1"/>
    <property type="molecule type" value="Genomic_DNA"/>
</dbReference>
<evidence type="ECO:0000256" key="4">
    <source>
        <dbReference type="ARBA" id="ARBA00023014"/>
    </source>
</evidence>
<proteinExistence type="predicted"/>
<dbReference type="PANTHER" id="PTHR21496">
    <property type="entry name" value="FERREDOXIN-RELATED"/>
    <property type="match status" value="1"/>
</dbReference>
<reference evidence="7" key="1">
    <citation type="submission" date="2020-05" db="EMBL/GenBank/DDBJ databases">
        <authorList>
            <person name="Chiriac C."/>
            <person name="Salcher M."/>
            <person name="Ghai R."/>
            <person name="Kavagutti S V."/>
        </authorList>
    </citation>
    <scope>NUCLEOTIDE SEQUENCE</scope>
</reference>
<dbReference type="Pfam" id="PF00355">
    <property type="entry name" value="Rieske"/>
    <property type="match status" value="1"/>
</dbReference>
<evidence type="ECO:0000259" key="5">
    <source>
        <dbReference type="PROSITE" id="PS51296"/>
    </source>
</evidence>
<protein>
    <submittedName>
        <fullName evidence="7">Unannotated protein</fullName>
    </submittedName>
</protein>
<dbReference type="GO" id="GO:0046872">
    <property type="term" value="F:metal ion binding"/>
    <property type="evidence" value="ECO:0007669"/>
    <property type="project" value="UniProtKB-KW"/>
</dbReference>
<dbReference type="CDD" id="cd03528">
    <property type="entry name" value="Rieske_RO_ferredoxin"/>
    <property type="match status" value="1"/>
</dbReference>
<feature type="domain" description="Rieske" evidence="5">
    <location>
        <begin position="6"/>
        <end position="103"/>
    </location>
</feature>
<accession>A0A6J7HV32</accession>
<keyword evidence="1" id="KW-0001">2Fe-2S</keyword>
<dbReference type="Gene3D" id="2.102.10.10">
    <property type="entry name" value="Rieske [2Fe-2S] iron-sulphur domain"/>
    <property type="match status" value="1"/>
</dbReference>
<keyword evidence="2" id="KW-0479">Metal-binding</keyword>